<organism evidence="2 3">
    <name type="scientific">Corynebacterium glucuronolyticum</name>
    <dbReference type="NCBI Taxonomy" id="39791"/>
    <lineage>
        <taxon>Bacteria</taxon>
        <taxon>Bacillati</taxon>
        <taxon>Actinomycetota</taxon>
        <taxon>Actinomycetes</taxon>
        <taxon>Mycobacteriales</taxon>
        <taxon>Corynebacteriaceae</taxon>
        <taxon>Corynebacterium</taxon>
    </lineage>
</organism>
<evidence type="ECO:0000313" key="3">
    <source>
        <dbReference type="Proteomes" id="UP000596145"/>
    </source>
</evidence>
<dbReference type="EMBL" id="CP066007">
    <property type="protein sequence ID" value="QQB45335.1"/>
    <property type="molecule type" value="Genomic_DNA"/>
</dbReference>
<gene>
    <name evidence="2" type="ORF">I6I10_06885</name>
    <name evidence="1" type="ORF">I6I10_07255</name>
</gene>
<proteinExistence type="predicted"/>
<protein>
    <submittedName>
        <fullName evidence="2">Uncharacterized protein</fullName>
    </submittedName>
</protein>
<dbReference type="GeneID" id="92760534"/>
<dbReference type="EMBL" id="CP066007">
    <property type="protein sequence ID" value="QQB47587.1"/>
    <property type="molecule type" value="Genomic_DNA"/>
</dbReference>
<reference evidence="2 3" key="1">
    <citation type="submission" date="2020-12" db="EMBL/GenBank/DDBJ databases">
        <title>FDA dAtabase for Regulatory Grade micrObial Sequences (FDA-ARGOS): Supporting development and validation of Infectious Disease Dx tests.</title>
        <authorList>
            <person name="Sproer C."/>
            <person name="Gronow S."/>
            <person name="Severitt S."/>
            <person name="Schroder I."/>
            <person name="Tallon L."/>
            <person name="Sadzewicz L."/>
            <person name="Zhao X."/>
            <person name="Boylan J."/>
            <person name="Ott S."/>
            <person name="Bowen H."/>
            <person name="Vavikolanu K."/>
            <person name="Mehta A."/>
            <person name="Aluvathingal J."/>
            <person name="Nadendla S."/>
            <person name="Lowell S."/>
            <person name="Myers T."/>
            <person name="Yan Y."/>
            <person name="Sichtig H."/>
        </authorList>
    </citation>
    <scope>NUCLEOTIDE SEQUENCE [LARGE SCALE GENOMIC DNA]</scope>
    <source>
        <strain evidence="2 3">FDAARGOS_1053</strain>
    </source>
</reference>
<evidence type="ECO:0000313" key="1">
    <source>
        <dbReference type="EMBL" id="QQB45335.1"/>
    </source>
</evidence>
<evidence type="ECO:0000313" key="2">
    <source>
        <dbReference type="EMBL" id="QQB47587.1"/>
    </source>
</evidence>
<sequence>MITQNWARKHARGDQILTLAEQDEQIIHRLDGNIRDAYGNIQTRFSDLETALDKAVDKLNEGEIFNLAELDLARIEYAGLARDMEIFIDAVFEYNTAINTRGAD</sequence>
<name>A0A7T4EHP5_9CORY</name>
<dbReference type="RefSeq" id="WP_084036477.1">
    <property type="nucleotide sequence ID" value="NZ_CP066007.1"/>
</dbReference>
<dbReference type="Proteomes" id="UP000596145">
    <property type="component" value="Chromosome"/>
</dbReference>
<dbReference type="AlphaFoldDB" id="A0A7T4EHP5"/>
<accession>A0A7T4EHP5</accession>